<name>A0A9D4BFR7_DREPO</name>
<dbReference type="Proteomes" id="UP000828390">
    <property type="component" value="Unassembled WGS sequence"/>
</dbReference>
<keyword evidence="2" id="KW-1185">Reference proteome</keyword>
<reference evidence="1" key="2">
    <citation type="submission" date="2020-11" db="EMBL/GenBank/DDBJ databases">
        <authorList>
            <person name="McCartney M.A."/>
            <person name="Auch B."/>
            <person name="Kono T."/>
            <person name="Mallez S."/>
            <person name="Becker A."/>
            <person name="Gohl D.M."/>
            <person name="Silverstein K.A.T."/>
            <person name="Koren S."/>
            <person name="Bechman K.B."/>
            <person name="Herman A."/>
            <person name="Abrahante J.E."/>
            <person name="Garbe J."/>
        </authorList>
    </citation>
    <scope>NUCLEOTIDE SEQUENCE</scope>
    <source>
        <strain evidence="1">Duluth1</strain>
        <tissue evidence="1">Whole animal</tissue>
    </source>
</reference>
<proteinExistence type="predicted"/>
<evidence type="ECO:0000313" key="2">
    <source>
        <dbReference type="Proteomes" id="UP000828390"/>
    </source>
</evidence>
<comment type="caution">
    <text evidence="1">The sequence shown here is derived from an EMBL/GenBank/DDBJ whole genome shotgun (WGS) entry which is preliminary data.</text>
</comment>
<protein>
    <submittedName>
        <fullName evidence="1">Uncharacterized protein</fullName>
    </submittedName>
</protein>
<dbReference type="InterPro" id="IPR008979">
    <property type="entry name" value="Galactose-bd-like_sf"/>
</dbReference>
<organism evidence="1 2">
    <name type="scientific">Dreissena polymorpha</name>
    <name type="common">Zebra mussel</name>
    <name type="synonym">Mytilus polymorpha</name>
    <dbReference type="NCBI Taxonomy" id="45954"/>
    <lineage>
        <taxon>Eukaryota</taxon>
        <taxon>Metazoa</taxon>
        <taxon>Spiralia</taxon>
        <taxon>Lophotrochozoa</taxon>
        <taxon>Mollusca</taxon>
        <taxon>Bivalvia</taxon>
        <taxon>Autobranchia</taxon>
        <taxon>Heteroconchia</taxon>
        <taxon>Euheterodonta</taxon>
        <taxon>Imparidentia</taxon>
        <taxon>Neoheterodontei</taxon>
        <taxon>Myida</taxon>
        <taxon>Dreissenoidea</taxon>
        <taxon>Dreissenidae</taxon>
        <taxon>Dreissena</taxon>
    </lineage>
</organism>
<dbReference type="EMBL" id="JAIWYP010000015">
    <property type="protein sequence ID" value="KAH3701445.1"/>
    <property type="molecule type" value="Genomic_DNA"/>
</dbReference>
<sequence length="92" mass="9855">MNVALGRPATQTFTLNYLGYNWAAGLAVDGCGQAEIIANKSGDVENSRCCSGSFSTGSFDEWRVTLGQTYNIDHIVIEGRFGTCISSTPCHT</sequence>
<accession>A0A9D4BFR7</accession>
<reference evidence="1" key="1">
    <citation type="journal article" date="2019" name="bioRxiv">
        <title>The Genome of the Zebra Mussel, Dreissena polymorpha: A Resource for Invasive Species Research.</title>
        <authorList>
            <person name="McCartney M.A."/>
            <person name="Auch B."/>
            <person name="Kono T."/>
            <person name="Mallez S."/>
            <person name="Zhang Y."/>
            <person name="Obille A."/>
            <person name="Becker A."/>
            <person name="Abrahante J.E."/>
            <person name="Garbe J."/>
            <person name="Badalamenti J.P."/>
            <person name="Herman A."/>
            <person name="Mangelson H."/>
            <person name="Liachko I."/>
            <person name="Sullivan S."/>
            <person name="Sone E.D."/>
            <person name="Koren S."/>
            <person name="Silverstein K.A.T."/>
            <person name="Beckman K.B."/>
            <person name="Gohl D.M."/>
        </authorList>
    </citation>
    <scope>NUCLEOTIDE SEQUENCE</scope>
    <source>
        <strain evidence="1">Duluth1</strain>
        <tissue evidence="1">Whole animal</tissue>
    </source>
</reference>
<evidence type="ECO:0000313" key="1">
    <source>
        <dbReference type="EMBL" id="KAH3701445.1"/>
    </source>
</evidence>
<dbReference type="SUPFAM" id="SSF49785">
    <property type="entry name" value="Galactose-binding domain-like"/>
    <property type="match status" value="1"/>
</dbReference>
<dbReference type="Gene3D" id="2.60.120.260">
    <property type="entry name" value="Galactose-binding domain-like"/>
    <property type="match status" value="1"/>
</dbReference>
<gene>
    <name evidence="1" type="ORF">DPMN_076433</name>
</gene>
<dbReference type="AlphaFoldDB" id="A0A9D4BFR7"/>